<sequence>MAEHTTAWQQHHPPEARPLWHWAPTGLADLPRIRRDLRDRISEHRTDGRPAVADPDMFVLAVDELMSNALRHGRTPVEVDIGRTDDAWLLTVCDRAVEDPPRPALDRDPAEGGMGLGLVAHAALGEGWYASDAGKHVWVLLP</sequence>
<feature type="domain" description="Histidine kinase/HSP90-like ATPase" evidence="3">
    <location>
        <begin position="48"/>
        <end position="122"/>
    </location>
</feature>
<keyword evidence="5" id="KW-1185">Reference proteome</keyword>
<reference evidence="5" key="1">
    <citation type="submission" date="2016-10" db="EMBL/GenBank/DDBJ databases">
        <authorList>
            <person name="Varghese N."/>
            <person name="Submissions S."/>
        </authorList>
    </citation>
    <scope>NUCLEOTIDE SEQUENCE [LARGE SCALE GENOMIC DNA]</scope>
    <source>
        <strain evidence="5">DSM 45722</strain>
    </source>
</reference>
<dbReference type="EMBL" id="FMUH01000001">
    <property type="protein sequence ID" value="SCX40673.1"/>
    <property type="molecule type" value="Genomic_DNA"/>
</dbReference>
<dbReference type="Proteomes" id="UP000198981">
    <property type="component" value="Unassembled WGS sequence"/>
</dbReference>
<dbReference type="RefSeq" id="WP_165839277.1">
    <property type="nucleotide sequence ID" value="NZ_FMUH01000001.1"/>
</dbReference>
<evidence type="ECO:0000313" key="5">
    <source>
        <dbReference type="Proteomes" id="UP000198981"/>
    </source>
</evidence>
<dbReference type="InterPro" id="IPR036890">
    <property type="entry name" value="HATPase_C_sf"/>
</dbReference>
<protein>
    <submittedName>
        <fullName evidence="4">Histidine kinase-like ATPase domain-containing protein</fullName>
    </submittedName>
</protein>
<evidence type="ECO:0000256" key="1">
    <source>
        <dbReference type="ARBA" id="ARBA00022527"/>
    </source>
</evidence>
<dbReference type="GO" id="GO:0004674">
    <property type="term" value="F:protein serine/threonine kinase activity"/>
    <property type="evidence" value="ECO:0007669"/>
    <property type="project" value="UniProtKB-KW"/>
</dbReference>
<feature type="region of interest" description="Disordered" evidence="2">
    <location>
        <begin position="1"/>
        <end position="20"/>
    </location>
</feature>
<dbReference type="AlphaFoldDB" id="A0A1G4XHG7"/>
<dbReference type="STRING" id="1960309.SAMN03159343_1012"/>
<dbReference type="Gene3D" id="3.30.565.10">
    <property type="entry name" value="Histidine kinase-like ATPase, C-terminal domain"/>
    <property type="match status" value="1"/>
</dbReference>
<evidence type="ECO:0000256" key="2">
    <source>
        <dbReference type="SAM" id="MobiDB-lite"/>
    </source>
</evidence>
<evidence type="ECO:0000313" key="4">
    <source>
        <dbReference type="EMBL" id="SCX40673.1"/>
    </source>
</evidence>
<dbReference type="InterPro" id="IPR003594">
    <property type="entry name" value="HATPase_dom"/>
</dbReference>
<dbReference type="PANTHER" id="PTHR35526:SF3">
    <property type="entry name" value="ANTI-SIGMA-F FACTOR RSBW"/>
    <property type="match status" value="1"/>
</dbReference>
<gene>
    <name evidence="4" type="ORF">SAMN03159343_1012</name>
</gene>
<dbReference type="InterPro" id="IPR050267">
    <property type="entry name" value="Anti-sigma-factor_SerPK"/>
</dbReference>
<dbReference type="PANTHER" id="PTHR35526">
    <property type="entry name" value="ANTI-SIGMA-F FACTOR RSBW-RELATED"/>
    <property type="match status" value="1"/>
</dbReference>
<keyword evidence="4" id="KW-0808">Transferase</keyword>
<evidence type="ECO:0000259" key="3">
    <source>
        <dbReference type="Pfam" id="PF13581"/>
    </source>
</evidence>
<dbReference type="CDD" id="cd16936">
    <property type="entry name" value="HATPase_RsbW-like"/>
    <property type="match status" value="1"/>
</dbReference>
<organism evidence="4 5">
    <name type="scientific">Klenkia marina</name>
    <dbReference type="NCBI Taxonomy" id="1960309"/>
    <lineage>
        <taxon>Bacteria</taxon>
        <taxon>Bacillati</taxon>
        <taxon>Actinomycetota</taxon>
        <taxon>Actinomycetes</taxon>
        <taxon>Geodermatophilales</taxon>
        <taxon>Geodermatophilaceae</taxon>
        <taxon>Klenkia</taxon>
    </lineage>
</organism>
<keyword evidence="4" id="KW-0418">Kinase</keyword>
<proteinExistence type="predicted"/>
<name>A0A1G4XHG7_9ACTN</name>
<dbReference type="SUPFAM" id="SSF55874">
    <property type="entry name" value="ATPase domain of HSP90 chaperone/DNA topoisomerase II/histidine kinase"/>
    <property type="match status" value="1"/>
</dbReference>
<accession>A0A1G4XHG7</accession>
<keyword evidence="1" id="KW-0723">Serine/threonine-protein kinase</keyword>
<dbReference type="Pfam" id="PF13581">
    <property type="entry name" value="HATPase_c_2"/>
    <property type="match status" value="1"/>
</dbReference>